<gene>
    <name evidence="1" type="ORF">JJB11_02780</name>
</gene>
<organism evidence="1 2">
    <name type="scientific">Ramlibacter ginsenosidimutans</name>
    <dbReference type="NCBI Taxonomy" id="502333"/>
    <lineage>
        <taxon>Bacteria</taxon>
        <taxon>Pseudomonadati</taxon>
        <taxon>Pseudomonadota</taxon>
        <taxon>Betaproteobacteria</taxon>
        <taxon>Burkholderiales</taxon>
        <taxon>Comamonadaceae</taxon>
        <taxon>Ramlibacter</taxon>
    </lineage>
</organism>
<reference evidence="1" key="2">
    <citation type="submission" date="2021-01" db="EMBL/GenBank/DDBJ databases">
        <authorList>
            <person name="Kang M."/>
        </authorList>
    </citation>
    <scope>NUCLEOTIDE SEQUENCE</scope>
    <source>
        <strain evidence="1">KACC 17527</strain>
    </source>
</reference>
<evidence type="ECO:0000313" key="2">
    <source>
        <dbReference type="Proteomes" id="UP000630528"/>
    </source>
</evidence>
<evidence type="ECO:0000313" key="1">
    <source>
        <dbReference type="EMBL" id="MBK6005007.1"/>
    </source>
</evidence>
<dbReference type="Proteomes" id="UP000630528">
    <property type="component" value="Unassembled WGS sequence"/>
</dbReference>
<reference evidence="1" key="1">
    <citation type="journal article" date="2012" name="J. Microbiol. Biotechnol.">
        <title>Ramlibacter ginsenosidimutans sp. nov., with ginsenoside-converting activity.</title>
        <authorList>
            <person name="Wang L."/>
            <person name="An D.S."/>
            <person name="Kim S.G."/>
            <person name="Jin F.X."/>
            <person name="Kim S.C."/>
            <person name="Lee S.T."/>
            <person name="Im W.T."/>
        </authorList>
    </citation>
    <scope>NUCLEOTIDE SEQUENCE</scope>
    <source>
        <strain evidence="1">KACC 17527</strain>
    </source>
</reference>
<comment type="caution">
    <text evidence="1">The sequence shown here is derived from an EMBL/GenBank/DDBJ whole genome shotgun (WGS) entry which is preliminary data.</text>
</comment>
<name>A0A934TPC5_9BURK</name>
<sequence length="69" mass="7914">MPLLQDQTDAFIVRVWCEPNRARTPPFEWRGSIEHVESGRRAYFRDAAAIAAFIQPYIDQLLASQPAQP</sequence>
<dbReference type="AlphaFoldDB" id="A0A934TPC5"/>
<dbReference type="RefSeq" id="WP_201166372.1">
    <property type="nucleotide sequence ID" value="NZ_JAEPWM010000001.1"/>
</dbReference>
<proteinExistence type="predicted"/>
<protein>
    <submittedName>
        <fullName evidence="1">Uncharacterized protein</fullName>
    </submittedName>
</protein>
<keyword evidence="2" id="KW-1185">Reference proteome</keyword>
<accession>A0A934TPC5</accession>
<dbReference type="EMBL" id="JAEPWM010000001">
    <property type="protein sequence ID" value="MBK6005007.1"/>
    <property type="molecule type" value="Genomic_DNA"/>
</dbReference>